<dbReference type="Pfam" id="PF13450">
    <property type="entry name" value="NAD_binding_8"/>
    <property type="match status" value="1"/>
</dbReference>
<dbReference type="SUPFAM" id="SSF53474">
    <property type="entry name" value="alpha/beta-Hydrolases"/>
    <property type="match status" value="1"/>
</dbReference>
<dbReference type="InterPro" id="IPR051820">
    <property type="entry name" value="FAD-binding_MO"/>
</dbReference>
<dbReference type="GO" id="GO:0050661">
    <property type="term" value="F:NADP binding"/>
    <property type="evidence" value="ECO:0007669"/>
    <property type="project" value="InterPro"/>
</dbReference>
<feature type="region of interest" description="Disordered" evidence="7">
    <location>
        <begin position="590"/>
        <end position="615"/>
    </location>
</feature>
<evidence type="ECO:0000259" key="8">
    <source>
        <dbReference type="Pfam" id="PF00561"/>
    </source>
</evidence>
<feature type="region of interest" description="Disordered" evidence="7">
    <location>
        <begin position="538"/>
        <end position="573"/>
    </location>
</feature>
<reference evidence="10" key="1">
    <citation type="submission" date="2015-11" db="EMBL/GenBank/DDBJ databases">
        <authorList>
            <person name="Varghese N."/>
        </authorList>
    </citation>
    <scope>NUCLEOTIDE SEQUENCE [LARGE SCALE GENOMIC DNA]</scope>
    <source>
        <strain evidence="10">DSM 45899</strain>
    </source>
</reference>
<feature type="region of interest" description="Disordered" evidence="7">
    <location>
        <begin position="1"/>
        <end position="22"/>
    </location>
</feature>
<evidence type="ECO:0000256" key="7">
    <source>
        <dbReference type="SAM" id="MobiDB-lite"/>
    </source>
</evidence>
<evidence type="ECO:0000256" key="1">
    <source>
        <dbReference type="ARBA" id="ARBA00001974"/>
    </source>
</evidence>
<feature type="domain" description="AB hydrolase-1" evidence="8">
    <location>
        <begin position="619"/>
        <end position="870"/>
    </location>
</feature>
<dbReference type="InterPro" id="IPR036188">
    <property type="entry name" value="FAD/NAD-bd_sf"/>
</dbReference>
<dbReference type="SUPFAM" id="SSF51905">
    <property type="entry name" value="FAD/NAD(P)-binding domain"/>
    <property type="match status" value="2"/>
</dbReference>
<sequence>MSPNPDSAAHARGSAERTRSLPEQVGLPEQANLPEHVDVLIVGAGISGIGAAYYLQRDHPRRSYAIVEARGAIGGTWDLFRYPGIRSDSDLHTFGYEFKPWRGDGSLAGGDEILTYLHETAAEFDIASRIHLRTKVVGASWSSPDARWTVEVEVGDDNSSGESGSGGESGGGSLGGDGEGGRSGTRRTLTCSWLLSATGYYRYDEGYTPRFEGRERFRGQIVHPQHWPADLDCAGKRVVVVGSGATAVTLVPALAATAKHVTMLQRTPTYILPMASKDVLSIGLRRAVGAERAHAIIRPLYIFRQQAIWRFCRRYPTAARRILRRLTRMLLPAGYPVDEHFNPPYDPWDQRLCIAPGADLFRTIGRGAASVVTDRITEFTEDGVLLESGRELAADVIVTATGLNLKSLGDVSLDVDGEPVRLPSTVSYKGLMLSGVPNFAYLVGYTNSSWTLKVGLLAQHLCRLLAHMDANGYDTACPAVTGPALSTQPFLDFGAGYIQRSIDELPRQGDRAPWRTSFDYFGDVRLLRRMPVEDDELRFTRARQAPTPTQTLTPASALTAAPASAPASAGQDERFCDLPNGMRLCYRIDEPDQSDRSGQSGQNGQSGQSGRNDPGGAVPVLLIAGLSLDLASWPESMVAGLLSSGLRVIRFDNRDVGRTTFPAASPSPPPPGRARLLLARPRPDAYSLAAMVEDTVGLLDQLGVARAHVVGMSMGGMIAQSLAARHGERVATLTSIFSTTGARQVGQPARSTLRLMARRPPRDREEAVARHLALLGHIGSATYPPDVDVESDWAARAWDRGPGPRGRAGVARQIGAIQASGNRTASLAAVTAPTLVIHGDADLMVHPSGGRATAAAITGARHVEITGLRHHLAPGVVDQLVELITDHTSTARASTARPAGEAPAAGKARTARSGAAQHGGEAR</sequence>
<dbReference type="GO" id="GO:0050660">
    <property type="term" value="F:flavin adenine dinucleotide binding"/>
    <property type="evidence" value="ECO:0007669"/>
    <property type="project" value="InterPro"/>
</dbReference>
<protein>
    <submittedName>
        <fullName evidence="9">Predicted flavoprotein CzcO associated with the cation diffusion facilitator CzcD</fullName>
    </submittedName>
</protein>
<dbReference type="Proteomes" id="UP000198802">
    <property type="component" value="Unassembled WGS sequence"/>
</dbReference>
<feature type="region of interest" description="Disordered" evidence="7">
    <location>
        <begin position="889"/>
        <end position="923"/>
    </location>
</feature>
<evidence type="ECO:0000256" key="2">
    <source>
        <dbReference type="ARBA" id="ARBA00010139"/>
    </source>
</evidence>
<dbReference type="Gene3D" id="3.40.50.1820">
    <property type="entry name" value="alpha/beta hydrolase"/>
    <property type="match status" value="1"/>
</dbReference>
<keyword evidence="4" id="KW-0274">FAD</keyword>
<name>A0A0S4QFW8_9ACTN</name>
<proteinExistence type="inferred from homology"/>
<feature type="compositionally biased region" description="Gly residues" evidence="7">
    <location>
        <begin position="163"/>
        <end position="183"/>
    </location>
</feature>
<accession>A0A0S4QFW8</accession>
<comment type="cofactor">
    <cofactor evidence="1">
        <name>FAD</name>
        <dbReference type="ChEBI" id="CHEBI:57692"/>
    </cofactor>
</comment>
<dbReference type="PANTHER" id="PTHR43872:SF1">
    <property type="entry name" value="MONOOXYGENASE, PUTATIVE (AFU_ORTHOLOGUE AFUA_8G02570)-RELATED"/>
    <property type="match status" value="1"/>
</dbReference>
<keyword evidence="10" id="KW-1185">Reference proteome</keyword>
<keyword evidence="3" id="KW-0285">Flavoprotein</keyword>
<dbReference type="PANTHER" id="PTHR43872">
    <property type="entry name" value="MONOOXYGENASE, PUTATIVE (AFU_ORTHOLOGUE AFUA_8G02570)-RELATED"/>
    <property type="match status" value="1"/>
</dbReference>
<feature type="compositionally biased region" description="Low complexity" evidence="7">
    <location>
        <begin position="596"/>
        <end position="612"/>
    </location>
</feature>
<evidence type="ECO:0000256" key="5">
    <source>
        <dbReference type="ARBA" id="ARBA00023002"/>
    </source>
</evidence>
<dbReference type="InterPro" id="IPR000073">
    <property type="entry name" value="AB_hydrolase_1"/>
</dbReference>
<evidence type="ECO:0000256" key="4">
    <source>
        <dbReference type="ARBA" id="ARBA00022827"/>
    </source>
</evidence>
<dbReference type="InterPro" id="IPR020946">
    <property type="entry name" value="Flavin_mOase-like"/>
</dbReference>
<organism evidence="9 10">
    <name type="scientific">Parafrankia irregularis</name>
    <dbReference type="NCBI Taxonomy" id="795642"/>
    <lineage>
        <taxon>Bacteria</taxon>
        <taxon>Bacillati</taxon>
        <taxon>Actinomycetota</taxon>
        <taxon>Actinomycetes</taxon>
        <taxon>Frankiales</taxon>
        <taxon>Frankiaceae</taxon>
        <taxon>Parafrankia</taxon>
    </lineage>
</organism>
<dbReference type="EMBL" id="FAOZ01000002">
    <property type="protein sequence ID" value="CUU54066.1"/>
    <property type="molecule type" value="Genomic_DNA"/>
</dbReference>
<keyword evidence="5" id="KW-0560">Oxidoreductase</keyword>
<dbReference type="Pfam" id="PF00743">
    <property type="entry name" value="FMO-like"/>
    <property type="match status" value="1"/>
</dbReference>
<evidence type="ECO:0000256" key="6">
    <source>
        <dbReference type="ARBA" id="ARBA00023033"/>
    </source>
</evidence>
<comment type="similarity">
    <text evidence="2">Belongs to the FAD-binding monooxygenase family.</text>
</comment>
<dbReference type="GO" id="GO:0004499">
    <property type="term" value="F:N,N-dimethylaniline monooxygenase activity"/>
    <property type="evidence" value="ECO:0007669"/>
    <property type="project" value="InterPro"/>
</dbReference>
<keyword evidence="6" id="KW-0503">Monooxygenase</keyword>
<feature type="region of interest" description="Disordered" evidence="7">
    <location>
        <begin position="155"/>
        <end position="185"/>
    </location>
</feature>
<dbReference type="Gene3D" id="3.50.50.60">
    <property type="entry name" value="FAD/NAD(P)-binding domain"/>
    <property type="match status" value="3"/>
</dbReference>
<evidence type="ECO:0000313" key="10">
    <source>
        <dbReference type="Proteomes" id="UP000198802"/>
    </source>
</evidence>
<evidence type="ECO:0000313" key="9">
    <source>
        <dbReference type="EMBL" id="CUU54066.1"/>
    </source>
</evidence>
<feature type="compositionally biased region" description="Low complexity" evidence="7">
    <location>
        <begin position="544"/>
        <end position="569"/>
    </location>
</feature>
<evidence type="ECO:0000256" key="3">
    <source>
        <dbReference type="ARBA" id="ARBA00022630"/>
    </source>
</evidence>
<dbReference type="AlphaFoldDB" id="A0A0S4QFW8"/>
<gene>
    <name evidence="9" type="ORF">Ga0074812_10269</name>
</gene>
<dbReference type="Pfam" id="PF00561">
    <property type="entry name" value="Abhydrolase_1"/>
    <property type="match status" value="1"/>
</dbReference>
<dbReference type="InterPro" id="IPR029058">
    <property type="entry name" value="AB_hydrolase_fold"/>
</dbReference>